<dbReference type="Proteomes" id="UP000738349">
    <property type="component" value="Unassembled WGS sequence"/>
</dbReference>
<name>A0A9P9DKL3_9HYPO</name>
<dbReference type="InterPro" id="IPR036291">
    <property type="entry name" value="NAD(P)-bd_dom_sf"/>
</dbReference>
<gene>
    <name evidence="1" type="ORF">EDB81DRAFT_666991</name>
</gene>
<dbReference type="PANTHER" id="PTHR48079:SF6">
    <property type="entry name" value="NAD(P)-BINDING DOMAIN-CONTAINING PROTEIN-RELATED"/>
    <property type="match status" value="1"/>
</dbReference>
<dbReference type="InterPro" id="IPR051783">
    <property type="entry name" value="NAD(P)-dependent_oxidoreduct"/>
</dbReference>
<keyword evidence="2" id="KW-1185">Reference proteome</keyword>
<accession>A0A9P9DKL3</accession>
<dbReference type="OrthoDB" id="10262413at2759"/>
<evidence type="ECO:0000313" key="2">
    <source>
        <dbReference type="Proteomes" id="UP000738349"/>
    </source>
</evidence>
<dbReference type="PANTHER" id="PTHR48079">
    <property type="entry name" value="PROTEIN YEEZ"/>
    <property type="match status" value="1"/>
</dbReference>
<sequence>MAVQKLLLTGATGYIGGTVLTQLLKSAFPEIRSLSISALVRHQSQADVLVKKGVNPILFKGLDETTFLQETAAENDIVIHVVDGFHGASAEAFIRGLNERKAETGKTGIYIHTSGASNVADFPITRQYRGTRVFSDKEDIFSYEKSRDAEEPYVNRTVDIQVTETGKRLGVRTFSISPPTVFGLATGFFKALSAGQLPMLMRSALTSRHAQYVGEGAGRWSHVHVEDLAALYEVILAKALVGEIPSGEQGIYFAETGRSSFADVANRIAKVGYELGVLKTAEPVSISLEQIARDLFHGEMSWAEIVLASESMTSADLSREIGWKPAKTEKDWEATFLDEFKSVIKAAEKDSKQ</sequence>
<dbReference type="SUPFAM" id="SSF51735">
    <property type="entry name" value="NAD(P)-binding Rossmann-fold domains"/>
    <property type="match status" value="1"/>
</dbReference>
<comment type="caution">
    <text evidence="1">The sequence shown here is derived from an EMBL/GenBank/DDBJ whole genome shotgun (WGS) entry which is preliminary data.</text>
</comment>
<organism evidence="1 2">
    <name type="scientific">Dactylonectria macrodidyma</name>
    <dbReference type="NCBI Taxonomy" id="307937"/>
    <lineage>
        <taxon>Eukaryota</taxon>
        <taxon>Fungi</taxon>
        <taxon>Dikarya</taxon>
        <taxon>Ascomycota</taxon>
        <taxon>Pezizomycotina</taxon>
        <taxon>Sordariomycetes</taxon>
        <taxon>Hypocreomycetidae</taxon>
        <taxon>Hypocreales</taxon>
        <taxon>Nectriaceae</taxon>
        <taxon>Dactylonectria</taxon>
    </lineage>
</organism>
<dbReference type="AlphaFoldDB" id="A0A9P9DKL3"/>
<reference evidence="1" key="1">
    <citation type="journal article" date="2021" name="Nat. Commun.">
        <title>Genetic determinants of endophytism in the Arabidopsis root mycobiome.</title>
        <authorList>
            <person name="Mesny F."/>
            <person name="Miyauchi S."/>
            <person name="Thiergart T."/>
            <person name="Pickel B."/>
            <person name="Atanasova L."/>
            <person name="Karlsson M."/>
            <person name="Huettel B."/>
            <person name="Barry K.W."/>
            <person name="Haridas S."/>
            <person name="Chen C."/>
            <person name="Bauer D."/>
            <person name="Andreopoulos W."/>
            <person name="Pangilinan J."/>
            <person name="LaButti K."/>
            <person name="Riley R."/>
            <person name="Lipzen A."/>
            <person name="Clum A."/>
            <person name="Drula E."/>
            <person name="Henrissat B."/>
            <person name="Kohler A."/>
            <person name="Grigoriev I.V."/>
            <person name="Martin F.M."/>
            <person name="Hacquard S."/>
        </authorList>
    </citation>
    <scope>NUCLEOTIDE SEQUENCE</scope>
    <source>
        <strain evidence="1">MPI-CAGE-AT-0147</strain>
    </source>
</reference>
<dbReference type="GO" id="GO:0005737">
    <property type="term" value="C:cytoplasm"/>
    <property type="evidence" value="ECO:0007669"/>
    <property type="project" value="TreeGrafter"/>
</dbReference>
<proteinExistence type="predicted"/>
<evidence type="ECO:0008006" key="3">
    <source>
        <dbReference type="Google" id="ProtNLM"/>
    </source>
</evidence>
<protein>
    <recommendedName>
        <fullName evidence="3">NAD-dependent epimerase/dehydratase domain-containing protein</fullName>
    </recommendedName>
</protein>
<evidence type="ECO:0000313" key="1">
    <source>
        <dbReference type="EMBL" id="KAH7120629.1"/>
    </source>
</evidence>
<dbReference type="EMBL" id="JAGMUV010000025">
    <property type="protein sequence ID" value="KAH7120629.1"/>
    <property type="molecule type" value="Genomic_DNA"/>
</dbReference>
<dbReference type="GO" id="GO:0004029">
    <property type="term" value="F:aldehyde dehydrogenase (NAD+) activity"/>
    <property type="evidence" value="ECO:0007669"/>
    <property type="project" value="TreeGrafter"/>
</dbReference>
<dbReference type="Gene3D" id="3.40.50.720">
    <property type="entry name" value="NAD(P)-binding Rossmann-like Domain"/>
    <property type="match status" value="1"/>
</dbReference>